<keyword evidence="3" id="KW-1185">Reference proteome</keyword>
<dbReference type="Proteomes" id="UP000494108">
    <property type="component" value="Unassembled WGS sequence"/>
</dbReference>
<name>A0A6S6YX95_9BURK</name>
<protein>
    <submittedName>
        <fullName evidence="2">Uncharacterized protein</fullName>
    </submittedName>
</protein>
<sequence>MIEASDVYGTREMEYSLPPLPPPSVPQSLCDMLKDYPDCVERLQDCLNRYVGNPSYRDLFRGAILALQGTLQTLSAEAGNKLAAAKVTDDTGMIASASKRQQQLFTAGWFVFEMVDMEDLWAYFRANKDAFR</sequence>
<organism evidence="2 3">
    <name type="scientific">Achromobacter pestifer</name>
    <dbReference type="NCBI Taxonomy" id="1353889"/>
    <lineage>
        <taxon>Bacteria</taxon>
        <taxon>Pseudomonadati</taxon>
        <taxon>Pseudomonadota</taxon>
        <taxon>Betaproteobacteria</taxon>
        <taxon>Burkholderiales</taxon>
        <taxon>Alcaligenaceae</taxon>
        <taxon>Achromobacter</taxon>
    </lineage>
</organism>
<reference evidence="2 3" key="1">
    <citation type="submission" date="2020-04" db="EMBL/GenBank/DDBJ databases">
        <authorList>
            <person name="De Canck E."/>
        </authorList>
    </citation>
    <scope>NUCLEOTIDE SEQUENCE [LARGE SCALE GENOMIC DNA]</scope>
    <source>
        <strain evidence="2 3">LMG 3431</strain>
    </source>
</reference>
<dbReference type="RefSeq" id="WP_175173793.1">
    <property type="nucleotide sequence ID" value="NZ_CADIJX010000002.1"/>
</dbReference>
<evidence type="ECO:0000313" key="3">
    <source>
        <dbReference type="Proteomes" id="UP000494108"/>
    </source>
</evidence>
<gene>
    <name evidence="2" type="ORF">LMG3431_01439</name>
</gene>
<evidence type="ECO:0000313" key="2">
    <source>
        <dbReference type="EMBL" id="CAB3634904.1"/>
    </source>
</evidence>
<accession>A0A6S6YX95</accession>
<evidence type="ECO:0000256" key="1">
    <source>
        <dbReference type="SAM" id="MobiDB-lite"/>
    </source>
</evidence>
<feature type="region of interest" description="Disordered" evidence="1">
    <location>
        <begin position="1"/>
        <end position="20"/>
    </location>
</feature>
<dbReference type="AlphaFoldDB" id="A0A6S6YX95"/>
<dbReference type="EMBL" id="CADIJX010000002">
    <property type="protein sequence ID" value="CAB3634904.1"/>
    <property type="molecule type" value="Genomic_DNA"/>
</dbReference>
<proteinExistence type="predicted"/>